<organism evidence="6 7">
    <name type="scientific">Daphnia galeata</name>
    <dbReference type="NCBI Taxonomy" id="27404"/>
    <lineage>
        <taxon>Eukaryota</taxon>
        <taxon>Metazoa</taxon>
        <taxon>Ecdysozoa</taxon>
        <taxon>Arthropoda</taxon>
        <taxon>Crustacea</taxon>
        <taxon>Branchiopoda</taxon>
        <taxon>Diplostraca</taxon>
        <taxon>Cladocera</taxon>
        <taxon>Anomopoda</taxon>
        <taxon>Daphniidae</taxon>
        <taxon>Daphnia</taxon>
    </lineage>
</organism>
<dbReference type="GO" id="GO:0046856">
    <property type="term" value="P:phosphatidylinositol dephosphorylation"/>
    <property type="evidence" value="ECO:0007669"/>
    <property type="project" value="InterPro"/>
</dbReference>
<gene>
    <name evidence="6" type="ORF">DGAL_LOCUS8979</name>
</gene>
<evidence type="ECO:0000256" key="3">
    <source>
        <dbReference type="ARBA" id="ARBA00023136"/>
    </source>
</evidence>
<reference evidence="6" key="1">
    <citation type="submission" date="2021-11" db="EMBL/GenBank/DDBJ databases">
        <authorList>
            <person name="Schell T."/>
        </authorList>
    </citation>
    <scope>NUCLEOTIDE SEQUENCE</scope>
    <source>
        <strain evidence="6">M5</strain>
    </source>
</reference>
<dbReference type="GO" id="GO:0043813">
    <property type="term" value="F:phosphatidylinositol-3,5-bisphosphate 5-phosphatase activity"/>
    <property type="evidence" value="ECO:0007669"/>
    <property type="project" value="InterPro"/>
</dbReference>
<comment type="caution">
    <text evidence="6">The sequence shown here is derived from an EMBL/GenBank/DDBJ whole genome shotgun (WGS) entry which is preliminary data.</text>
</comment>
<feature type="compositionally biased region" description="Basic and acidic residues" evidence="4">
    <location>
        <begin position="764"/>
        <end position="782"/>
    </location>
</feature>
<feature type="domain" description="SAC" evidence="5">
    <location>
        <begin position="155"/>
        <end position="554"/>
    </location>
</feature>
<feature type="compositionally biased region" description="Low complexity" evidence="4">
    <location>
        <begin position="745"/>
        <end position="756"/>
    </location>
</feature>
<comment type="subcellular location">
    <subcellularLocation>
        <location evidence="1">Endomembrane system</location>
    </subcellularLocation>
</comment>
<protein>
    <recommendedName>
        <fullName evidence="5">SAC domain-containing protein</fullName>
    </recommendedName>
</protein>
<dbReference type="Proteomes" id="UP000789390">
    <property type="component" value="Unassembled WGS sequence"/>
</dbReference>
<feature type="region of interest" description="Disordered" evidence="4">
    <location>
        <begin position="905"/>
        <end position="925"/>
    </location>
</feature>
<name>A0A8J2RRB4_9CRUS</name>
<feature type="region of interest" description="Disordered" evidence="4">
    <location>
        <begin position="726"/>
        <end position="785"/>
    </location>
</feature>
<keyword evidence="3" id="KW-0472">Membrane</keyword>
<dbReference type="PROSITE" id="PS50275">
    <property type="entry name" value="SAC"/>
    <property type="match status" value="1"/>
</dbReference>
<evidence type="ECO:0000256" key="4">
    <source>
        <dbReference type="SAM" id="MobiDB-lite"/>
    </source>
</evidence>
<feature type="compositionally biased region" description="Polar residues" evidence="4">
    <location>
        <begin position="915"/>
        <end position="925"/>
    </location>
</feature>
<sequence length="925" mass="105584">MSLTSKKFTPFISSIQKMALYETKARIFLVGSNNTQTKFRVLKIDRTEPRTLVLIDDHVEYSHQEIRDLLSMIDMGNRPRPRNNLGFSKTVSAFGIVGFVRFLEGYYIVLITKRRRIAVIGYHTIYKIEDTTMVYIPNESVRIHHPDEARYVKLFQSVDLSSNFYFSYSYDLSHTLQYNLSPPKEIRSTFEGVPSEGDISEGGGNVVLGIKAHPNYKFVWNSFLLKPVESVFHPDWILFVIHGFVGQSNISLFGKSLYLTLIARRSNKFAGTRFLKRGANYEGDVANEVETEQMVHDASVSGFHQGRYTSYVQLRGSVPTHWSQDISKMVPKPPILLDLSDAFSQTAAEHFNQLLRRYGSPVIVLNLVKKREKKRHEGLLTEEYLKDITYLNQFLPPMHQIQYIGFDMARLNKLKEANVMSRLADIASIAVSRNGIFRSFPPLHVHRLWPTQSKPEDEMESKFHDCFQQLQNSGLYDGRQTHRRQVGVTRVNCVDCLDRTNTAQFALGRCALAYQLYALGVVSTPHVEFDSDCVRMLEELYEDHGDTLALQYGGSQLVHRIKSYRRIAPWTSQGNDIMQSLSRYYSNTFSDADKQNAINLFLGVFNPQESRIPIWEQQSDAHLHRGNPFNLKMAMSYTQWWDANMLRYLPLPYDEVIKSCSSIVPVSPLEVVVDGYYEFYRPFEFTVVSDLFGITISHSVRDFMPNNCGTDFSPFAVRVRPGKRREELSSKNALALRNPSLTGQSSTSSTASGTSTESEDSSDDEMKPFHSKTEEKTDKSPENVKPSITFADLLPSMKQVYGTYIHVPHRNDIAIYRKYANMAVSSCVQPDLSNANGKTSTYKRLMLVQQSAFTIDNTLQVTTPFVGKSSLDAYFNYCFKGRKCPLSINPSDLNLYRRYTSGKTISSARERRHTTTASRMSLNNA</sequence>
<proteinExistence type="predicted"/>
<dbReference type="PANTHER" id="PTHR45738">
    <property type="entry name" value="POLYPHOSPHOINOSITIDE PHOSPHATASE"/>
    <property type="match status" value="1"/>
</dbReference>
<keyword evidence="2" id="KW-0378">Hydrolase</keyword>
<evidence type="ECO:0000313" key="6">
    <source>
        <dbReference type="EMBL" id="CAH0105906.1"/>
    </source>
</evidence>
<evidence type="ECO:0000256" key="1">
    <source>
        <dbReference type="ARBA" id="ARBA00004308"/>
    </source>
</evidence>
<dbReference type="InterPro" id="IPR043573">
    <property type="entry name" value="Fig4-like"/>
</dbReference>
<dbReference type="PANTHER" id="PTHR45738:SF5">
    <property type="entry name" value="POLYPHOSPHOINOSITIDE PHOSPHATASE"/>
    <property type="match status" value="1"/>
</dbReference>
<evidence type="ECO:0000259" key="5">
    <source>
        <dbReference type="PROSITE" id="PS50275"/>
    </source>
</evidence>
<dbReference type="Pfam" id="PF02383">
    <property type="entry name" value="Syja_N"/>
    <property type="match status" value="1"/>
</dbReference>
<dbReference type="AlphaFoldDB" id="A0A8J2RRB4"/>
<keyword evidence="7" id="KW-1185">Reference proteome</keyword>
<dbReference type="OrthoDB" id="405996at2759"/>
<dbReference type="EMBL" id="CAKKLH010000201">
    <property type="protein sequence ID" value="CAH0105906.1"/>
    <property type="molecule type" value="Genomic_DNA"/>
</dbReference>
<evidence type="ECO:0000256" key="2">
    <source>
        <dbReference type="ARBA" id="ARBA00022801"/>
    </source>
</evidence>
<accession>A0A8J2RRB4</accession>
<dbReference type="InterPro" id="IPR002013">
    <property type="entry name" value="SAC_dom"/>
</dbReference>
<evidence type="ECO:0000313" key="7">
    <source>
        <dbReference type="Proteomes" id="UP000789390"/>
    </source>
</evidence>
<dbReference type="GO" id="GO:0012505">
    <property type="term" value="C:endomembrane system"/>
    <property type="evidence" value="ECO:0007669"/>
    <property type="project" value="UniProtKB-SubCell"/>
</dbReference>